<dbReference type="Proteomes" id="UP000248889">
    <property type="component" value="Unassembled WGS sequence"/>
</dbReference>
<dbReference type="RefSeq" id="WP_111504317.1">
    <property type="nucleotide sequence ID" value="NZ_QKYN01000097.1"/>
</dbReference>
<accession>A0A2X0IDF5</accession>
<keyword evidence="2" id="KW-0812">Transmembrane</keyword>
<keyword evidence="2" id="KW-0472">Membrane</keyword>
<dbReference type="EMBL" id="QKYN01000097">
    <property type="protein sequence ID" value="RAG83032.1"/>
    <property type="molecule type" value="Genomic_DNA"/>
</dbReference>
<feature type="region of interest" description="Disordered" evidence="1">
    <location>
        <begin position="1"/>
        <end position="20"/>
    </location>
</feature>
<proteinExistence type="predicted"/>
<gene>
    <name evidence="3" type="ORF">DN069_24485</name>
</gene>
<name>A0A2X0IDF5_9ACTN</name>
<dbReference type="OrthoDB" id="3686068at2"/>
<dbReference type="AlphaFoldDB" id="A0A2X0IDF5"/>
<evidence type="ECO:0000256" key="2">
    <source>
        <dbReference type="SAM" id="Phobius"/>
    </source>
</evidence>
<feature type="transmembrane region" description="Helical" evidence="2">
    <location>
        <begin position="53"/>
        <end position="75"/>
    </location>
</feature>
<reference evidence="3 4" key="1">
    <citation type="submission" date="2018-06" db="EMBL/GenBank/DDBJ databases">
        <title>Streptacidiphilus pinicola sp. nov., isolated from pine grove soil.</title>
        <authorList>
            <person name="Roh S.G."/>
            <person name="Park S."/>
            <person name="Kim M.-K."/>
            <person name="Yun B.-R."/>
            <person name="Park J."/>
            <person name="Kim M.J."/>
            <person name="Kim Y.S."/>
            <person name="Kim S.B."/>
        </authorList>
    </citation>
    <scope>NUCLEOTIDE SEQUENCE [LARGE SCALE GENOMIC DNA]</scope>
    <source>
        <strain evidence="3 4">MMS16-CNU450</strain>
    </source>
</reference>
<comment type="caution">
    <text evidence="3">The sequence shown here is derived from an EMBL/GenBank/DDBJ whole genome shotgun (WGS) entry which is preliminary data.</text>
</comment>
<evidence type="ECO:0000313" key="4">
    <source>
        <dbReference type="Proteomes" id="UP000248889"/>
    </source>
</evidence>
<keyword evidence="4" id="KW-1185">Reference proteome</keyword>
<evidence type="ECO:0000313" key="3">
    <source>
        <dbReference type="EMBL" id="RAG83032.1"/>
    </source>
</evidence>
<protein>
    <submittedName>
        <fullName evidence="3">Uncharacterized protein</fullName>
    </submittedName>
</protein>
<organism evidence="3 4">
    <name type="scientific">Streptacidiphilus pinicola</name>
    <dbReference type="NCBI Taxonomy" id="2219663"/>
    <lineage>
        <taxon>Bacteria</taxon>
        <taxon>Bacillati</taxon>
        <taxon>Actinomycetota</taxon>
        <taxon>Actinomycetes</taxon>
        <taxon>Kitasatosporales</taxon>
        <taxon>Streptomycetaceae</taxon>
        <taxon>Streptacidiphilus</taxon>
    </lineage>
</organism>
<sequence>MTAQQTSHTPGMPEADRPELSSALHHAAERAAAPPLDLDHLVGRVRRKRRSRAGLVGALALAVLAAGGVAVPRLLSASPGPADHGHHGKQQQKLTVQQVDAQRMVAALQSVLPPGGRVSAAKGEGLGNQAAPGVPSTGAYVANAGLIYDDGHGAGWVDVVADRWDGPDSSGMPQGCDSDSQVEHCHSVALPGGGVLRLVQLILMDLRNPVRQWDAELFLPSGGMLSLRAVNATVPNAGPPTRQDPPLTLAQLRAAATAPVWQPILAAVPKQTKIVMNVPGVNTVLAASIPAGFAKTPVMMAHNVMMGVTTVLTDNQGKGSVFAQAETEGDPASTLLGQFRHQYPGAVNLSDGDWLVTFQKPGQNWAVLLHGELRIQIVALDSVDLAGPRTRPTPVLTPAQCAAIARNPQWRLVP</sequence>
<evidence type="ECO:0000256" key="1">
    <source>
        <dbReference type="SAM" id="MobiDB-lite"/>
    </source>
</evidence>
<keyword evidence="2" id="KW-1133">Transmembrane helix</keyword>